<dbReference type="Proteomes" id="UP000247922">
    <property type="component" value="Unassembled WGS sequence"/>
</dbReference>
<evidence type="ECO:0000256" key="1">
    <source>
        <dbReference type="SAM" id="Phobius"/>
    </source>
</evidence>
<proteinExistence type="predicted"/>
<keyword evidence="1" id="KW-1133">Transmembrane helix</keyword>
<sequence length="69" mass="7626">MEIIEAAIEAPFDNLLGTFIYLTAVIVITILSLTLLLFLIPNPLSARTKQILIGVLTFVVLIIWAIVVF</sequence>
<dbReference type="AlphaFoldDB" id="A0A2V3WGW5"/>
<keyword evidence="3" id="KW-1185">Reference proteome</keyword>
<protein>
    <submittedName>
        <fullName evidence="2">Uncharacterized protein</fullName>
    </submittedName>
</protein>
<evidence type="ECO:0000313" key="3">
    <source>
        <dbReference type="Proteomes" id="UP000247922"/>
    </source>
</evidence>
<organism evidence="2 3">
    <name type="scientific">Streptohalobacillus salinus</name>
    <dbReference type="NCBI Taxonomy" id="621096"/>
    <lineage>
        <taxon>Bacteria</taxon>
        <taxon>Bacillati</taxon>
        <taxon>Bacillota</taxon>
        <taxon>Bacilli</taxon>
        <taxon>Bacillales</taxon>
        <taxon>Bacillaceae</taxon>
        <taxon>Streptohalobacillus</taxon>
    </lineage>
</organism>
<dbReference type="EMBL" id="QJJR01000002">
    <property type="protein sequence ID" value="PXW92677.1"/>
    <property type="molecule type" value="Genomic_DNA"/>
</dbReference>
<name>A0A2V3WGW5_9BACI</name>
<evidence type="ECO:0000313" key="2">
    <source>
        <dbReference type="EMBL" id="PXW92677.1"/>
    </source>
</evidence>
<comment type="caution">
    <text evidence="2">The sequence shown here is derived from an EMBL/GenBank/DDBJ whole genome shotgun (WGS) entry which is preliminary data.</text>
</comment>
<keyword evidence="1" id="KW-0472">Membrane</keyword>
<keyword evidence="1" id="KW-0812">Transmembrane</keyword>
<reference evidence="2 3" key="1">
    <citation type="submission" date="2018-05" db="EMBL/GenBank/DDBJ databases">
        <title>Genomic Encyclopedia of Type Strains, Phase IV (KMG-IV): sequencing the most valuable type-strain genomes for metagenomic binning, comparative biology and taxonomic classification.</title>
        <authorList>
            <person name="Goeker M."/>
        </authorList>
    </citation>
    <scope>NUCLEOTIDE SEQUENCE [LARGE SCALE GENOMIC DNA]</scope>
    <source>
        <strain evidence="2 3">DSM 22440</strain>
    </source>
</reference>
<feature type="transmembrane region" description="Helical" evidence="1">
    <location>
        <begin position="19"/>
        <end position="39"/>
    </location>
</feature>
<feature type="transmembrane region" description="Helical" evidence="1">
    <location>
        <begin position="51"/>
        <end position="68"/>
    </location>
</feature>
<accession>A0A2V3WGW5</accession>
<gene>
    <name evidence="2" type="ORF">DES38_102261</name>
</gene>